<evidence type="ECO:0000256" key="5">
    <source>
        <dbReference type="ARBA" id="ARBA00022840"/>
    </source>
</evidence>
<dbReference type="GO" id="GO:0016301">
    <property type="term" value="F:kinase activity"/>
    <property type="evidence" value="ECO:0007669"/>
    <property type="project" value="UniProtKB-KW"/>
</dbReference>
<dbReference type="EMBL" id="CAXDID020000001">
    <property type="protein sequence ID" value="CAL5970603.1"/>
    <property type="molecule type" value="Genomic_DNA"/>
</dbReference>
<dbReference type="SMART" id="SM00220">
    <property type="entry name" value="S_TKc"/>
    <property type="match status" value="1"/>
</dbReference>
<evidence type="ECO:0000256" key="1">
    <source>
        <dbReference type="ARBA" id="ARBA00022527"/>
    </source>
</evidence>
<dbReference type="Proteomes" id="UP001642409">
    <property type="component" value="Unassembled WGS sequence"/>
</dbReference>
<keyword evidence="3" id="KW-0547">Nucleotide-binding</keyword>
<evidence type="ECO:0000256" key="3">
    <source>
        <dbReference type="ARBA" id="ARBA00022741"/>
    </source>
</evidence>
<dbReference type="PANTHER" id="PTHR24346:SF82">
    <property type="entry name" value="KP78A-RELATED"/>
    <property type="match status" value="1"/>
</dbReference>
<gene>
    <name evidence="7" type="ORF">HINF_LOCUS543</name>
</gene>
<dbReference type="PROSITE" id="PS50011">
    <property type="entry name" value="PROTEIN_KINASE_DOM"/>
    <property type="match status" value="1"/>
</dbReference>
<dbReference type="Pfam" id="PF00069">
    <property type="entry name" value="Pkinase"/>
    <property type="match status" value="1"/>
</dbReference>
<keyword evidence="5" id="KW-0067">ATP-binding</keyword>
<dbReference type="SUPFAM" id="SSF56112">
    <property type="entry name" value="Protein kinase-like (PK-like)"/>
    <property type="match status" value="1"/>
</dbReference>
<feature type="domain" description="Protein kinase" evidence="6">
    <location>
        <begin position="22"/>
        <end position="298"/>
    </location>
</feature>
<evidence type="ECO:0000259" key="6">
    <source>
        <dbReference type="PROSITE" id="PS50011"/>
    </source>
</evidence>
<dbReference type="InterPro" id="IPR000719">
    <property type="entry name" value="Prot_kinase_dom"/>
</dbReference>
<evidence type="ECO:0000256" key="2">
    <source>
        <dbReference type="ARBA" id="ARBA00022679"/>
    </source>
</evidence>
<evidence type="ECO:0000313" key="8">
    <source>
        <dbReference type="Proteomes" id="UP001642409"/>
    </source>
</evidence>
<dbReference type="Gene3D" id="1.10.510.10">
    <property type="entry name" value="Transferase(Phosphotransferase) domain 1"/>
    <property type="match status" value="1"/>
</dbReference>
<keyword evidence="1" id="KW-0723">Serine/threonine-protein kinase</keyword>
<evidence type="ECO:0000256" key="4">
    <source>
        <dbReference type="ARBA" id="ARBA00022777"/>
    </source>
</evidence>
<keyword evidence="2" id="KW-0808">Transferase</keyword>
<keyword evidence="4 7" id="KW-0418">Kinase</keyword>
<accession>A0ABP1GH44</accession>
<keyword evidence="8" id="KW-1185">Reference proteome</keyword>
<reference evidence="7 8" key="1">
    <citation type="submission" date="2024-07" db="EMBL/GenBank/DDBJ databases">
        <authorList>
            <person name="Akdeniz Z."/>
        </authorList>
    </citation>
    <scope>NUCLEOTIDE SEQUENCE [LARGE SCALE GENOMIC DNA]</scope>
</reference>
<name>A0ABP1GH44_9EUKA</name>
<dbReference type="PANTHER" id="PTHR24346">
    <property type="entry name" value="MAP/MICROTUBULE AFFINITY-REGULATING KINASE"/>
    <property type="match status" value="1"/>
</dbReference>
<sequence length="556" mass="64533">MQQQLCRIQITKQSQLLFLNEYQFVKIYNDGQQATTILVKQQLSEQYFVLQFLIDNAKSQQRIKINEDIKDINRVVKQIGHCLVESVELDSSIKNKEQFAFLETQRLLSICEYCPYQQISFKTFAGENNNDLSYLSKAQLGAALKLFMNIVITVNQLHRKHIYHFDIKPENILASETDFCIIDFGSAMHVEEKATHPLIEGQNIAQVYQGTELFSSSKLDSKDFWVVCDKYDSYSMGCLLYYLSTRHYLSTPLEYEKDIFKSLVDAYGFLFADLIMGLTRASPLMRYSSEQILTHPALYNLYNDTEKLMTKRIPSMNKLYQKTAESLRTSVSSSKLCGMEHPVINRRIVNANALKKTQSGKFLQYKLKQNSYQCKTQLVDLARSSSQKYYKLSKRHENVWDDQHNVRQQNALRHGYMFDNICMPFAKQIIQQPDIFKSCTHKIIESLLSIPYLRANQQSQINFYHSVLSNQQIPQFNECKNICKSSLLSAYVSLNSSTEDFVEYTKIYGGYTITKSNLDNIKEQELDQELDIIDSVFDNSQVLSYDDYSGQFSAYQ</sequence>
<comment type="caution">
    <text evidence="7">The sequence shown here is derived from an EMBL/GenBank/DDBJ whole genome shotgun (WGS) entry which is preliminary data.</text>
</comment>
<protein>
    <submittedName>
        <fullName evidence="7">Kinase</fullName>
    </submittedName>
</protein>
<organism evidence="7 8">
    <name type="scientific">Hexamita inflata</name>
    <dbReference type="NCBI Taxonomy" id="28002"/>
    <lineage>
        <taxon>Eukaryota</taxon>
        <taxon>Metamonada</taxon>
        <taxon>Diplomonadida</taxon>
        <taxon>Hexamitidae</taxon>
        <taxon>Hexamitinae</taxon>
        <taxon>Hexamita</taxon>
    </lineage>
</organism>
<proteinExistence type="predicted"/>
<dbReference type="InterPro" id="IPR011009">
    <property type="entry name" value="Kinase-like_dom_sf"/>
</dbReference>
<evidence type="ECO:0000313" key="7">
    <source>
        <dbReference type="EMBL" id="CAL5970603.1"/>
    </source>
</evidence>